<name>A0AAE0X966_9PEZI</name>
<accession>A0AAE0X966</accession>
<dbReference type="EMBL" id="JAULSO010000002">
    <property type="protein sequence ID" value="KAK3688344.1"/>
    <property type="molecule type" value="Genomic_DNA"/>
</dbReference>
<dbReference type="SUPFAM" id="SSF54928">
    <property type="entry name" value="RNA-binding domain, RBD"/>
    <property type="match status" value="1"/>
</dbReference>
<keyword evidence="3" id="KW-1185">Reference proteome</keyword>
<feature type="region of interest" description="Disordered" evidence="1">
    <location>
        <begin position="1"/>
        <end position="63"/>
    </location>
</feature>
<dbReference type="GO" id="GO:0003676">
    <property type="term" value="F:nucleic acid binding"/>
    <property type="evidence" value="ECO:0007669"/>
    <property type="project" value="InterPro"/>
</dbReference>
<reference evidence="2" key="1">
    <citation type="journal article" date="2023" name="Mol. Phylogenet. Evol.">
        <title>Genome-scale phylogeny and comparative genomics of the fungal order Sordariales.</title>
        <authorList>
            <person name="Hensen N."/>
            <person name="Bonometti L."/>
            <person name="Westerberg I."/>
            <person name="Brannstrom I.O."/>
            <person name="Guillou S."/>
            <person name="Cros-Aarteil S."/>
            <person name="Calhoun S."/>
            <person name="Haridas S."/>
            <person name="Kuo A."/>
            <person name="Mondo S."/>
            <person name="Pangilinan J."/>
            <person name="Riley R."/>
            <person name="LaButti K."/>
            <person name="Andreopoulos B."/>
            <person name="Lipzen A."/>
            <person name="Chen C."/>
            <person name="Yan M."/>
            <person name="Daum C."/>
            <person name="Ng V."/>
            <person name="Clum A."/>
            <person name="Steindorff A."/>
            <person name="Ohm R.A."/>
            <person name="Martin F."/>
            <person name="Silar P."/>
            <person name="Natvig D.O."/>
            <person name="Lalanne C."/>
            <person name="Gautier V."/>
            <person name="Ament-Velasquez S.L."/>
            <person name="Kruys A."/>
            <person name="Hutchinson M.I."/>
            <person name="Powell A.J."/>
            <person name="Barry K."/>
            <person name="Miller A.N."/>
            <person name="Grigoriev I.V."/>
            <person name="Debuchy R."/>
            <person name="Gladieux P."/>
            <person name="Hiltunen Thoren M."/>
            <person name="Johannesson H."/>
        </authorList>
    </citation>
    <scope>NUCLEOTIDE SEQUENCE</scope>
    <source>
        <strain evidence="2">CBS 314.62</strain>
    </source>
</reference>
<evidence type="ECO:0000313" key="3">
    <source>
        <dbReference type="Proteomes" id="UP001270362"/>
    </source>
</evidence>
<feature type="region of interest" description="Disordered" evidence="1">
    <location>
        <begin position="241"/>
        <end position="260"/>
    </location>
</feature>
<dbReference type="AlphaFoldDB" id="A0AAE0X966"/>
<feature type="region of interest" description="Disordered" evidence="1">
    <location>
        <begin position="399"/>
        <end position="430"/>
    </location>
</feature>
<evidence type="ECO:0008006" key="4">
    <source>
        <dbReference type="Google" id="ProtNLM"/>
    </source>
</evidence>
<comment type="caution">
    <text evidence="2">The sequence shown here is derived from an EMBL/GenBank/DDBJ whole genome shotgun (WGS) entry which is preliminary data.</text>
</comment>
<feature type="compositionally biased region" description="Basic and acidic residues" evidence="1">
    <location>
        <begin position="418"/>
        <end position="430"/>
    </location>
</feature>
<gene>
    <name evidence="2" type="ORF">B0T22DRAFT_511739</name>
</gene>
<reference evidence="2" key="2">
    <citation type="submission" date="2023-06" db="EMBL/GenBank/DDBJ databases">
        <authorList>
            <consortium name="Lawrence Berkeley National Laboratory"/>
            <person name="Haridas S."/>
            <person name="Hensen N."/>
            <person name="Bonometti L."/>
            <person name="Westerberg I."/>
            <person name="Brannstrom I.O."/>
            <person name="Guillou S."/>
            <person name="Cros-Aarteil S."/>
            <person name="Calhoun S."/>
            <person name="Kuo A."/>
            <person name="Mondo S."/>
            <person name="Pangilinan J."/>
            <person name="Riley R."/>
            <person name="Labutti K."/>
            <person name="Andreopoulos B."/>
            <person name="Lipzen A."/>
            <person name="Chen C."/>
            <person name="Yanf M."/>
            <person name="Daum C."/>
            <person name="Ng V."/>
            <person name="Clum A."/>
            <person name="Steindorff A."/>
            <person name="Ohm R."/>
            <person name="Martin F."/>
            <person name="Silar P."/>
            <person name="Natvig D."/>
            <person name="Lalanne C."/>
            <person name="Gautier V."/>
            <person name="Ament-Velasquez S.L."/>
            <person name="Kruys A."/>
            <person name="Hutchinson M.I."/>
            <person name="Powell A.J."/>
            <person name="Barry K."/>
            <person name="Miller A.N."/>
            <person name="Grigoriev I.V."/>
            <person name="Debuchy R."/>
            <person name="Gladieux P."/>
            <person name="Thoren M.H."/>
            <person name="Johannesson H."/>
        </authorList>
    </citation>
    <scope>NUCLEOTIDE SEQUENCE</scope>
    <source>
        <strain evidence="2">CBS 314.62</strain>
    </source>
</reference>
<organism evidence="2 3">
    <name type="scientific">Podospora appendiculata</name>
    <dbReference type="NCBI Taxonomy" id="314037"/>
    <lineage>
        <taxon>Eukaryota</taxon>
        <taxon>Fungi</taxon>
        <taxon>Dikarya</taxon>
        <taxon>Ascomycota</taxon>
        <taxon>Pezizomycotina</taxon>
        <taxon>Sordariomycetes</taxon>
        <taxon>Sordariomycetidae</taxon>
        <taxon>Sordariales</taxon>
        <taxon>Podosporaceae</taxon>
        <taxon>Podospora</taxon>
    </lineage>
</organism>
<feature type="compositionally biased region" description="Polar residues" evidence="1">
    <location>
        <begin position="241"/>
        <end position="250"/>
    </location>
</feature>
<proteinExistence type="predicted"/>
<dbReference type="InterPro" id="IPR035979">
    <property type="entry name" value="RBD_domain_sf"/>
</dbReference>
<feature type="compositionally biased region" description="Polar residues" evidence="1">
    <location>
        <begin position="124"/>
        <end position="142"/>
    </location>
</feature>
<feature type="compositionally biased region" description="Low complexity" evidence="1">
    <location>
        <begin position="399"/>
        <end position="417"/>
    </location>
</feature>
<feature type="compositionally biased region" description="Polar residues" evidence="1">
    <location>
        <begin position="49"/>
        <end position="63"/>
    </location>
</feature>
<feature type="region of interest" description="Disordered" evidence="1">
    <location>
        <begin position="290"/>
        <end position="314"/>
    </location>
</feature>
<sequence>MDTTHAGESPDGADKESNSSSTLSSSDVFSPVIWHGGKVAQGKLEPAGQQLTPGTSPPGQILDSSRVSIGSARKDVDLCSEIMLLQDLHIAHERHRQAEVQRRGLIATPSKGQEKEMAVRTLETRATQESAKSGSRGESSAKSPDEIVLRPWAVSWPRTESHQRRLSDQLHFPLSPPSGTASNIPWTSAGGLHDANHRGADLLGHGSTGYRAGRCAAPPGGLPPPSHRTAATSSLTNAWNFQPGSTTASSRPRHAASAGTEFEQDNIMPSFSNLNLNSFDVLDHLAGPHHEIKGHRHDDDDDSDREGTYISTGASGVKDRSMASMQANVLHMEPFRQPMGRPARYDDMLARNFGRLATHLPDDDRLFTTSRFTGPGAVGEAVQPRSGVAGLSKAMQRLQLSSPSSKLSSNTAPSHESCSSHHDQQHQQYHRLDTQMTQSTVTGTTTDSVTTVTPTFYRPMEVRPVKRVSQDQAFDLILKGFSANYRGNPDLDRNRSAEIAPDENCSLFIVGLDPRITTHELLASIRDVGRVYATHINPPEPDRGHLTCAAKVVFFERAAAERFYARFATTGLYIPSHPASPGRVTWNRVRTAQYDAGGRKTRVLLISGPAAFVNESTLRAYFSSKLQYQVDGVVRRGHDPARARALVEFRFGSFRCQAEAAWMALNREFKDLGVVVVFGRDPCDRVEEHLESCSHVLE</sequence>
<feature type="compositionally biased region" description="Low complexity" evidence="1">
    <location>
        <begin position="18"/>
        <end position="30"/>
    </location>
</feature>
<protein>
    <recommendedName>
        <fullName evidence="4">RRM domain-containing protein</fullName>
    </recommendedName>
</protein>
<evidence type="ECO:0000256" key="1">
    <source>
        <dbReference type="SAM" id="MobiDB-lite"/>
    </source>
</evidence>
<feature type="region of interest" description="Disordered" evidence="1">
    <location>
        <begin position="111"/>
        <end position="144"/>
    </location>
</feature>
<dbReference type="Proteomes" id="UP001270362">
    <property type="component" value="Unassembled WGS sequence"/>
</dbReference>
<evidence type="ECO:0000313" key="2">
    <source>
        <dbReference type="EMBL" id="KAK3688344.1"/>
    </source>
</evidence>